<evidence type="ECO:0000313" key="2">
    <source>
        <dbReference type="EMBL" id="KAK3348538.1"/>
    </source>
</evidence>
<evidence type="ECO:0000313" key="3">
    <source>
        <dbReference type="Proteomes" id="UP001278500"/>
    </source>
</evidence>
<sequence length="543" mass="61390">MSTDDLPFDVVPLDAGLSLKFYEAVFLLHSLKEVKYHAESVKEPEPDLESDIGKSSRNSFRCFVDKLGQICDSELRGKTVTAFAVLQPGQIEYRFASNQRTNEELEDVKRYIVKILDILGSTPDDQLNGVFGAVLERVIAFNRPVIKQYIKNLTQQERMDHCTKVCEEEDNSEGREAARDINSLRKFAWLSASGEEPSLESCFIRDKARADRDPTTKTPWSELRHAFGRLHSYTVAVTVLMSMRRRRRELFEDFEVVAVPSSVRTDCPSVRRSVDGIIKRFPPEMEMAQACIANLPKEQRKDIEDKIKAYAKGKCKPYVHAELVLLDSILTEEQRGGLPLRFFAEADYDRYIGCSKPTCRLCKLYVDNHPSGVEFRHGHGNIYHEWRAPDICDEDGVNVAKANKTRENIHWKMLATLRQMIRRTITENVAERRHHDSNSSQTRYIGGGSSTSYNPHLGAQASPDSMDSISTRGAMDDSDDVTTRFGRLSIVGDSGRSSSSTSVSRSSQDTIPVPERNPGSPFASSVKPSMDKRQRPLIIEVEE</sequence>
<protein>
    <submittedName>
        <fullName evidence="2">Uncharacterized protein</fullName>
    </submittedName>
</protein>
<dbReference type="EMBL" id="JAUEPP010000003">
    <property type="protein sequence ID" value="KAK3348538.1"/>
    <property type="molecule type" value="Genomic_DNA"/>
</dbReference>
<dbReference type="PANTHER" id="PTHR42037">
    <property type="match status" value="1"/>
</dbReference>
<dbReference type="Proteomes" id="UP001278500">
    <property type="component" value="Unassembled WGS sequence"/>
</dbReference>
<comment type="caution">
    <text evidence="2">The sequence shown here is derived from an EMBL/GenBank/DDBJ whole genome shotgun (WGS) entry which is preliminary data.</text>
</comment>
<reference evidence="2" key="2">
    <citation type="submission" date="2023-06" db="EMBL/GenBank/DDBJ databases">
        <authorList>
            <consortium name="Lawrence Berkeley National Laboratory"/>
            <person name="Haridas S."/>
            <person name="Hensen N."/>
            <person name="Bonometti L."/>
            <person name="Westerberg I."/>
            <person name="Brannstrom I.O."/>
            <person name="Guillou S."/>
            <person name="Cros-Aarteil S."/>
            <person name="Calhoun S."/>
            <person name="Kuo A."/>
            <person name="Mondo S."/>
            <person name="Pangilinan J."/>
            <person name="Riley R."/>
            <person name="Labutti K."/>
            <person name="Andreopoulos B."/>
            <person name="Lipzen A."/>
            <person name="Chen C."/>
            <person name="Yanf M."/>
            <person name="Daum C."/>
            <person name="Ng V."/>
            <person name="Clum A."/>
            <person name="Steindorff A."/>
            <person name="Ohm R."/>
            <person name="Martin F."/>
            <person name="Silar P."/>
            <person name="Natvig D."/>
            <person name="Lalanne C."/>
            <person name="Gautier V."/>
            <person name="Ament-Velasquez S.L."/>
            <person name="Kruys A."/>
            <person name="Hutchinson M.I."/>
            <person name="Powell A.J."/>
            <person name="Barry K."/>
            <person name="Miller A.N."/>
            <person name="Grigoriev I.V."/>
            <person name="Debuchy R."/>
            <person name="Gladieux P."/>
            <person name="Thoren M.H."/>
            <person name="Johannesson H."/>
        </authorList>
    </citation>
    <scope>NUCLEOTIDE SEQUENCE</scope>
    <source>
        <strain evidence="2">CBS 560.94</strain>
    </source>
</reference>
<feature type="region of interest" description="Disordered" evidence="1">
    <location>
        <begin position="428"/>
        <end position="543"/>
    </location>
</feature>
<dbReference type="PANTHER" id="PTHR42037:SF1">
    <property type="match status" value="1"/>
</dbReference>
<name>A0AAE0JIK1_9PEZI</name>
<feature type="compositionally biased region" description="Low complexity" evidence="1">
    <location>
        <begin position="489"/>
        <end position="511"/>
    </location>
</feature>
<organism evidence="2 3">
    <name type="scientific">Neurospora tetraspora</name>
    <dbReference type="NCBI Taxonomy" id="94610"/>
    <lineage>
        <taxon>Eukaryota</taxon>
        <taxon>Fungi</taxon>
        <taxon>Dikarya</taxon>
        <taxon>Ascomycota</taxon>
        <taxon>Pezizomycotina</taxon>
        <taxon>Sordariomycetes</taxon>
        <taxon>Sordariomycetidae</taxon>
        <taxon>Sordariales</taxon>
        <taxon>Sordariaceae</taxon>
        <taxon>Neurospora</taxon>
    </lineage>
</organism>
<reference evidence="2" key="1">
    <citation type="journal article" date="2023" name="Mol. Phylogenet. Evol.">
        <title>Genome-scale phylogeny and comparative genomics of the fungal order Sordariales.</title>
        <authorList>
            <person name="Hensen N."/>
            <person name="Bonometti L."/>
            <person name="Westerberg I."/>
            <person name="Brannstrom I.O."/>
            <person name="Guillou S."/>
            <person name="Cros-Aarteil S."/>
            <person name="Calhoun S."/>
            <person name="Haridas S."/>
            <person name="Kuo A."/>
            <person name="Mondo S."/>
            <person name="Pangilinan J."/>
            <person name="Riley R."/>
            <person name="LaButti K."/>
            <person name="Andreopoulos B."/>
            <person name="Lipzen A."/>
            <person name="Chen C."/>
            <person name="Yan M."/>
            <person name="Daum C."/>
            <person name="Ng V."/>
            <person name="Clum A."/>
            <person name="Steindorff A."/>
            <person name="Ohm R.A."/>
            <person name="Martin F."/>
            <person name="Silar P."/>
            <person name="Natvig D.O."/>
            <person name="Lalanne C."/>
            <person name="Gautier V."/>
            <person name="Ament-Velasquez S.L."/>
            <person name="Kruys A."/>
            <person name="Hutchinson M.I."/>
            <person name="Powell A.J."/>
            <person name="Barry K."/>
            <person name="Miller A.N."/>
            <person name="Grigoriev I.V."/>
            <person name="Debuchy R."/>
            <person name="Gladieux P."/>
            <person name="Hiltunen Thoren M."/>
            <person name="Johannesson H."/>
        </authorList>
    </citation>
    <scope>NUCLEOTIDE SEQUENCE</scope>
    <source>
        <strain evidence="2">CBS 560.94</strain>
    </source>
</reference>
<gene>
    <name evidence="2" type="ORF">B0H65DRAFT_424044</name>
</gene>
<feature type="compositionally biased region" description="Polar residues" evidence="1">
    <location>
        <begin position="462"/>
        <end position="471"/>
    </location>
</feature>
<dbReference type="GeneID" id="87861645"/>
<dbReference type="RefSeq" id="XP_062683620.1">
    <property type="nucleotide sequence ID" value="XM_062824491.1"/>
</dbReference>
<dbReference type="Pfam" id="PF14441">
    <property type="entry name" value="OTT_1508_deam"/>
    <property type="match status" value="1"/>
</dbReference>
<keyword evidence="3" id="KW-1185">Reference proteome</keyword>
<evidence type="ECO:0000256" key="1">
    <source>
        <dbReference type="SAM" id="MobiDB-lite"/>
    </source>
</evidence>
<dbReference type="InterPro" id="IPR027796">
    <property type="entry name" value="OTT_1508_deam-like"/>
</dbReference>
<dbReference type="AlphaFoldDB" id="A0AAE0JIK1"/>
<proteinExistence type="predicted"/>
<accession>A0AAE0JIK1</accession>